<comment type="caution">
    <text evidence="1">The sequence shown here is derived from an EMBL/GenBank/DDBJ whole genome shotgun (WGS) entry which is preliminary data.</text>
</comment>
<keyword evidence="2" id="KW-1185">Reference proteome</keyword>
<evidence type="ECO:0000313" key="2">
    <source>
        <dbReference type="Proteomes" id="UP000805193"/>
    </source>
</evidence>
<sequence length="317" mass="36242">VLSQGSPVQTQHRTKNDCDRKSLSVAVLILVVVMVVASAIFSLTKPQRGGQHYRINRCKDDICGHPIWLTSNLNQSVDPCDDFSGYVCSAWKPTLQNTAGTIGHFPKYTWIKNKAKYLSGKSFSTERMKYVAQVYNSCIDRTGENQSETLAEFASFLNKRVLRRPEDLNEVSPLDVALDLSIRWQMPFWFDVQLLGESSSKRRRIYFSPSRRPTFWKSAYNEFTDERTFRKFSEDFRRIFLYHNVANANYSEADFRVTADIMGSISKASFRKQKRPAVLSFHDLEGFLPAGKSNNWTGLLNKNFGPTPPFVSCLGQN</sequence>
<accession>A0AC60P5G0</accession>
<dbReference type="EMBL" id="JABSTQ010011156">
    <property type="protein sequence ID" value="KAG0414664.1"/>
    <property type="molecule type" value="Genomic_DNA"/>
</dbReference>
<organism evidence="1 2">
    <name type="scientific">Ixodes persulcatus</name>
    <name type="common">Taiga tick</name>
    <dbReference type="NCBI Taxonomy" id="34615"/>
    <lineage>
        <taxon>Eukaryota</taxon>
        <taxon>Metazoa</taxon>
        <taxon>Ecdysozoa</taxon>
        <taxon>Arthropoda</taxon>
        <taxon>Chelicerata</taxon>
        <taxon>Arachnida</taxon>
        <taxon>Acari</taxon>
        <taxon>Parasitiformes</taxon>
        <taxon>Ixodida</taxon>
        <taxon>Ixodoidea</taxon>
        <taxon>Ixodidae</taxon>
        <taxon>Ixodinae</taxon>
        <taxon>Ixodes</taxon>
    </lineage>
</organism>
<feature type="non-terminal residue" evidence="1">
    <location>
        <position position="1"/>
    </location>
</feature>
<proteinExistence type="predicted"/>
<protein>
    <submittedName>
        <fullName evidence="1">Uncharacterized protein</fullName>
    </submittedName>
</protein>
<evidence type="ECO:0000313" key="1">
    <source>
        <dbReference type="EMBL" id="KAG0414664.1"/>
    </source>
</evidence>
<dbReference type="Proteomes" id="UP000805193">
    <property type="component" value="Unassembled WGS sequence"/>
</dbReference>
<reference evidence="1 2" key="1">
    <citation type="journal article" date="2020" name="Cell">
        <title>Large-Scale Comparative Analyses of Tick Genomes Elucidate Their Genetic Diversity and Vector Capacities.</title>
        <authorList>
            <consortium name="Tick Genome and Microbiome Consortium (TIGMIC)"/>
            <person name="Jia N."/>
            <person name="Wang J."/>
            <person name="Shi W."/>
            <person name="Du L."/>
            <person name="Sun Y."/>
            <person name="Zhan W."/>
            <person name="Jiang J.F."/>
            <person name="Wang Q."/>
            <person name="Zhang B."/>
            <person name="Ji P."/>
            <person name="Bell-Sakyi L."/>
            <person name="Cui X.M."/>
            <person name="Yuan T.T."/>
            <person name="Jiang B.G."/>
            <person name="Yang W.F."/>
            <person name="Lam T.T."/>
            <person name="Chang Q.C."/>
            <person name="Ding S.J."/>
            <person name="Wang X.J."/>
            <person name="Zhu J.G."/>
            <person name="Ruan X.D."/>
            <person name="Zhao L."/>
            <person name="Wei J.T."/>
            <person name="Ye R.Z."/>
            <person name="Que T.C."/>
            <person name="Du C.H."/>
            <person name="Zhou Y.H."/>
            <person name="Cheng J.X."/>
            <person name="Dai P.F."/>
            <person name="Guo W.B."/>
            <person name="Han X.H."/>
            <person name="Huang E.J."/>
            <person name="Li L.F."/>
            <person name="Wei W."/>
            <person name="Gao Y.C."/>
            <person name="Liu J.Z."/>
            <person name="Shao H.Z."/>
            <person name="Wang X."/>
            <person name="Wang C.C."/>
            <person name="Yang T.C."/>
            <person name="Huo Q.B."/>
            <person name="Li W."/>
            <person name="Chen H.Y."/>
            <person name="Chen S.E."/>
            <person name="Zhou L.G."/>
            <person name="Ni X.B."/>
            <person name="Tian J.H."/>
            <person name="Sheng Y."/>
            <person name="Liu T."/>
            <person name="Pan Y.S."/>
            <person name="Xia L.Y."/>
            <person name="Li J."/>
            <person name="Zhao F."/>
            <person name="Cao W.C."/>
        </authorList>
    </citation>
    <scope>NUCLEOTIDE SEQUENCE [LARGE SCALE GENOMIC DNA]</scope>
    <source>
        <strain evidence="1">Iper-2018</strain>
    </source>
</reference>
<gene>
    <name evidence="1" type="ORF">HPB47_008156</name>
</gene>
<name>A0AC60P5G0_IXOPE</name>